<dbReference type="GO" id="GO:0005576">
    <property type="term" value="C:extracellular region"/>
    <property type="evidence" value="ECO:0007669"/>
    <property type="project" value="UniProtKB-SubCell"/>
</dbReference>
<protein>
    <submittedName>
        <fullName evidence="9">VIP peptides</fullName>
    </submittedName>
</protein>
<gene>
    <name evidence="9" type="primary">VIP</name>
</gene>
<keyword evidence="3" id="KW-0964">Secreted</keyword>
<evidence type="ECO:0000256" key="6">
    <source>
        <dbReference type="ARBA" id="ARBA00049976"/>
    </source>
</evidence>
<evidence type="ECO:0000259" key="7">
    <source>
        <dbReference type="PROSITE" id="PS00260"/>
    </source>
</evidence>
<dbReference type="PANTHER" id="PTHR11213:SF5">
    <property type="entry name" value="VIP PEPTIDES"/>
    <property type="match status" value="1"/>
</dbReference>
<comment type="subcellular location">
    <subcellularLocation>
        <location evidence="1">Secreted</location>
    </subcellularLocation>
</comment>
<evidence type="ECO:0000256" key="3">
    <source>
        <dbReference type="ARBA" id="ARBA00022525"/>
    </source>
</evidence>
<dbReference type="GO" id="GO:0005184">
    <property type="term" value="F:neuropeptide hormone activity"/>
    <property type="evidence" value="ECO:0007669"/>
    <property type="project" value="InterPro"/>
</dbReference>
<evidence type="ECO:0000256" key="1">
    <source>
        <dbReference type="ARBA" id="ARBA00004613"/>
    </source>
</evidence>
<comment type="function">
    <text evidence="6">VIP is a neuropeptide involved in a diverse array of physiological processes through activating the PACAP subfamily of class B1 G protein-coupled receptors: VIP receptor 1 (VPR1) and VIP receptor 2 (VPR2). Abundantly expressed throughout the CNS and peripheral nervous systems where they primarily exert neuroprotective and immune modulatory roles. Also causes vasodilation, lowers arterial blood pressure, stimulates myocardial contractility, increases glycogenolysis and relaxes the smooth muscle of trachea, stomach and gall bladder.</text>
</comment>
<accession>A0A9B0U296</accession>
<dbReference type="GO" id="GO:0045732">
    <property type="term" value="P:positive regulation of protein catabolic process"/>
    <property type="evidence" value="ECO:0007669"/>
    <property type="project" value="UniProtKB-ARBA"/>
</dbReference>
<evidence type="ECO:0000256" key="2">
    <source>
        <dbReference type="ARBA" id="ARBA00008369"/>
    </source>
</evidence>
<dbReference type="GO" id="GO:0007189">
    <property type="term" value="P:adenylate cyclase-activating G protein-coupled receptor signaling pathway"/>
    <property type="evidence" value="ECO:0007669"/>
    <property type="project" value="TreeGrafter"/>
</dbReference>
<dbReference type="GO" id="GO:0051428">
    <property type="term" value="F:peptide hormone receptor binding"/>
    <property type="evidence" value="ECO:0007669"/>
    <property type="project" value="TreeGrafter"/>
</dbReference>
<dbReference type="GeneID" id="102829288"/>
<evidence type="ECO:0000256" key="4">
    <source>
        <dbReference type="ARBA" id="ARBA00022702"/>
    </source>
</evidence>
<dbReference type="InterPro" id="IPR000532">
    <property type="entry name" value="Glucagon_GIP_secretin_VIP"/>
</dbReference>
<dbReference type="Proteomes" id="UP000504623">
    <property type="component" value="Unplaced"/>
</dbReference>
<evidence type="ECO:0000256" key="5">
    <source>
        <dbReference type="ARBA" id="ARBA00022815"/>
    </source>
</evidence>
<dbReference type="SMART" id="SM00070">
    <property type="entry name" value="GLUCA"/>
    <property type="match status" value="2"/>
</dbReference>
<dbReference type="Pfam" id="PF00123">
    <property type="entry name" value="Hormone_2"/>
    <property type="match status" value="2"/>
</dbReference>
<comment type="similarity">
    <text evidence="2">Belongs to the glucagon family.</text>
</comment>
<dbReference type="PROSITE" id="PS00260">
    <property type="entry name" value="GLUCAGON"/>
    <property type="match status" value="2"/>
</dbReference>
<dbReference type="GO" id="GO:0048242">
    <property type="term" value="P:epinephrine secretion"/>
    <property type="evidence" value="ECO:0007669"/>
    <property type="project" value="TreeGrafter"/>
</dbReference>
<dbReference type="PANTHER" id="PTHR11213">
    <property type="entry name" value="GLUCAGON-FAMILY NEUROPEPTIDE"/>
    <property type="match status" value="1"/>
</dbReference>
<name>A0A9B0U296_CHRAS</name>
<dbReference type="CTD" id="7432"/>
<evidence type="ECO:0000313" key="9">
    <source>
        <dbReference type="RefSeq" id="XP_006874421.1"/>
    </source>
</evidence>
<dbReference type="RefSeq" id="XP_006874421.1">
    <property type="nucleotide sequence ID" value="XM_006874359.1"/>
</dbReference>
<organism evidence="8 9">
    <name type="scientific">Chrysochloris asiatica</name>
    <name type="common">Cape golden mole</name>
    <dbReference type="NCBI Taxonomy" id="185453"/>
    <lineage>
        <taxon>Eukaryota</taxon>
        <taxon>Metazoa</taxon>
        <taxon>Chordata</taxon>
        <taxon>Craniata</taxon>
        <taxon>Vertebrata</taxon>
        <taxon>Euteleostomi</taxon>
        <taxon>Mammalia</taxon>
        <taxon>Eutheria</taxon>
        <taxon>Afrotheria</taxon>
        <taxon>Chrysochloridae</taxon>
        <taxon>Chrysochlorinae</taxon>
        <taxon>Chrysochloris</taxon>
    </lineage>
</organism>
<reference evidence="9" key="1">
    <citation type="submission" date="2025-08" db="UniProtKB">
        <authorList>
            <consortium name="RefSeq"/>
        </authorList>
    </citation>
    <scope>IDENTIFICATION</scope>
    <source>
        <tissue evidence="9">Spleen</tissue>
    </source>
</reference>
<dbReference type="GO" id="GO:0032880">
    <property type="term" value="P:regulation of protein localization"/>
    <property type="evidence" value="ECO:0007669"/>
    <property type="project" value="UniProtKB-ARBA"/>
</dbReference>
<proteinExistence type="inferred from homology"/>
<dbReference type="Gene3D" id="6.10.250.590">
    <property type="match status" value="2"/>
</dbReference>
<dbReference type="OrthoDB" id="8795594at2759"/>
<keyword evidence="4" id="KW-0372">Hormone</keyword>
<feature type="domain" description="Glucagon / GIP / secretin / VIP family" evidence="7">
    <location>
        <begin position="126"/>
        <end position="148"/>
    </location>
</feature>
<dbReference type="InterPro" id="IPR046963">
    <property type="entry name" value="VIP/GHRH-like"/>
</dbReference>
<keyword evidence="8" id="KW-1185">Reference proteome</keyword>
<dbReference type="GO" id="GO:0043005">
    <property type="term" value="C:neuron projection"/>
    <property type="evidence" value="ECO:0007669"/>
    <property type="project" value="TreeGrafter"/>
</dbReference>
<keyword evidence="5" id="KW-0027">Amidation</keyword>
<sequence>METTTKPQLLVFLTLCGILFSHTLAWPLFGALPSPSRLGDIISSEGESDPDQVSVKADTDLLQNVLAENDTPYYDVYRNTRHADGVFTSDYSRLLGQLSAKKYLESLIGKRVSNDISEDNAPIKRHSDAVFTNNYTRLRKQMAAKKYLNSILNGKRRLDFRFRHRCCSWRRLRPPVYTMSSGLPKALRSDSYVELSHFRDQHFWGDIEEQEKLLKKSCTLKVRKIEIKACPVHMIRKDFKRAQSLTSDYLKGLHEKDVKVKEDLLTICQSIEDIPSHKHTETPGNNGYEMATRLIGSRHLNKSQNNH</sequence>
<dbReference type="AlphaFoldDB" id="A0A9B0U296"/>
<evidence type="ECO:0000313" key="8">
    <source>
        <dbReference type="Proteomes" id="UP000504623"/>
    </source>
</evidence>
<feature type="domain" description="Glucagon / GIP / secretin / VIP family" evidence="7">
    <location>
        <begin position="82"/>
        <end position="104"/>
    </location>
</feature>